<dbReference type="EMBL" id="LAZR01005276">
    <property type="protein sequence ID" value="KKN01305.1"/>
    <property type="molecule type" value="Genomic_DNA"/>
</dbReference>
<sequence length="70" mass="8629">MNERARNWRVQYRYNEDIAVSIPMNVRSACDYLEIFNDALCMRRTKWPYLVIKRCSWVHRTLMFLKVDEL</sequence>
<evidence type="ECO:0000313" key="1">
    <source>
        <dbReference type="EMBL" id="KKN01305.1"/>
    </source>
</evidence>
<name>A0A0F9M1R5_9ZZZZ</name>
<dbReference type="AlphaFoldDB" id="A0A0F9M1R5"/>
<proteinExistence type="predicted"/>
<gene>
    <name evidence="1" type="ORF">LCGC14_1128960</name>
</gene>
<reference evidence="1" key="1">
    <citation type="journal article" date="2015" name="Nature">
        <title>Complex archaea that bridge the gap between prokaryotes and eukaryotes.</title>
        <authorList>
            <person name="Spang A."/>
            <person name="Saw J.H."/>
            <person name="Jorgensen S.L."/>
            <person name="Zaremba-Niedzwiedzka K."/>
            <person name="Martijn J."/>
            <person name="Lind A.E."/>
            <person name="van Eijk R."/>
            <person name="Schleper C."/>
            <person name="Guy L."/>
            <person name="Ettema T.J."/>
        </authorList>
    </citation>
    <scope>NUCLEOTIDE SEQUENCE</scope>
</reference>
<comment type="caution">
    <text evidence="1">The sequence shown here is derived from an EMBL/GenBank/DDBJ whole genome shotgun (WGS) entry which is preliminary data.</text>
</comment>
<protein>
    <submittedName>
        <fullName evidence="1">Uncharacterized protein</fullName>
    </submittedName>
</protein>
<organism evidence="1">
    <name type="scientific">marine sediment metagenome</name>
    <dbReference type="NCBI Taxonomy" id="412755"/>
    <lineage>
        <taxon>unclassified sequences</taxon>
        <taxon>metagenomes</taxon>
        <taxon>ecological metagenomes</taxon>
    </lineage>
</organism>
<accession>A0A0F9M1R5</accession>